<name>A0A3P7IF83_STRVU</name>
<accession>A0A3P7IF83</accession>
<dbReference type="OrthoDB" id="8940249at2759"/>
<evidence type="ECO:0000313" key="1">
    <source>
        <dbReference type="EMBL" id="VDM71610.1"/>
    </source>
</evidence>
<dbReference type="Proteomes" id="UP000270094">
    <property type="component" value="Unassembled WGS sequence"/>
</dbReference>
<evidence type="ECO:0000313" key="2">
    <source>
        <dbReference type="Proteomes" id="UP000270094"/>
    </source>
</evidence>
<dbReference type="AlphaFoldDB" id="A0A3P7IF83"/>
<gene>
    <name evidence="1" type="ORF">SVUK_LOCUS6608</name>
</gene>
<dbReference type="EMBL" id="UYYB01021207">
    <property type="protein sequence ID" value="VDM71610.1"/>
    <property type="molecule type" value="Genomic_DNA"/>
</dbReference>
<proteinExistence type="predicted"/>
<organism evidence="1 2">
    <name type="scientific">Strongylus vulgaris</name>
    <name type="common">Blood worm</name>
    <dbReference type="NCBI Taxonomy" id="40348"/>
    <lineage>
        <taxon>Eukaryota</taxon>
        <taxon>Metazoa</taxon>
        <taxon>Ecdysozoa</taxon>
        <taxon>Nematoda</taxon>
        <taxon>Chromadorea</taxon>
        <taxon>Rhabditida</taxon>
        <taxon>Rhabditina</taxon>
        <taxon>Rhabditomorpha</taxon>
        <taxon>Strongyloidea</taxon>
        <taxon>Strongylidae</taxon>
        <taxon>Strongylus</taxon>
    </lineage>
</organism>
<sequence length="100" mass="10940">MRMATRWTANESDTAPVLGGFSLGHTSLRARTPNEVQAEILGWNILLKGLNESAADLNISMSKSEAPQIYDPFLKNMTMTDFVAAVLGSMETQHNVKVTT</sequence>
<reference evidence="1 2" key="1">
    <citation type="submission" date="2018-11" db="EMBL/GenBank/DDBJ databases">
        <authorList>
            <consortium name="Pathogen Informatics"/>
        </authorList>
    </citation>
    <scope>NUCLEOTIDE SEQUENCE [LARGE SCALE GENOMIC DNA]</scope>
</reference>
<protein>
    <submittedName>
        <fullName evidence="1">Uncharacterized protein</fullName>
    </submittedName>
</protein>
<keyword evidence="2" id="KW-1185">Reference proteome</keyword>